<dbReference type="Proteomes" id="UP000029228">
    <property type="component" value="Unassembled WGS sequence"/>
</dbReference>
<protein>
    <submittedName>
        <fullName evidence="2">Transcriptional regulator LacI family</fullName>
    </submittedName>
</protein>
<organism evidence="2 3">
    <name type="scientific">Vibrio maritimus</name>
    <dbReference type="NCBI Taxonomy" id="990268"/>
    <lineage>
        <taxon>Bacteria</taxon>
        <taxon>Pseudomonadati</taxon>
        <taxon>Pseudomonadota</taxon>
        <taxon>Gammaproteobacteria</taxon>
        <taxon>Vibrionales</taxon>
        <taxon>Vibrionaceae</taxon>
        <taxon>Vibrio</taxon>
    </lineage>
</organism>
<comment type="caution">
    <text evidence="2">The sequence shown here is derived from an EMBL/GenBank/DDBJ whole genome shotgun (WGS) entry which is preliminary data.</text>
</comment>
<dbReference type="GO" id="GO:0006355">
    <property type="term" value="P:regulation of DNA-templated transcription"/>
    <property type="evidence" value="ECO:0007669"/>
    <property type="project" value="InterPro"/>
</dbReference>
<dbReference type="EMBL" id="BBMR01000003">
    <property type="protein sequence ID" value="GAL18860.1"/>
    <property type="molecule type" value="Genomic_DNA"/>
</dbReference>
<accession>A0A090RTW2</accession>
<evidence type="ECO:0000313" key="2">
    <source>
        <dbReference type="EMBL" id="GAL18860.1"/>
    </source>
</evidence>
<dbReference type="PROSITE" id="PS50932">
    <property type="entry name" value="HTH_LACI_2"/>
    <property type="match status" value="1"/>
</dbReference>
<keyword evidence="3" id="KW-1185">Reference proteome</keyword>
<evidence type="ECO:0000259" key="1">
    <source>
        <dbReference type="PROSITE" id="PS50932"/>
    </source>
</evidence>
<dbReference type="InterPro" id="IPR000843">
    <property type="entry name" value="HTH_LacI"/>
</dbReference>
<dbReference type="STRING" id="990268.JCM19235_2283"/>
<feature type="domain" description="HTH lacI-type" evidence="1">
    <location>
        <begin position="1"/>
        <end position="20"/>
    </location>
</feature>
<proteinExistence type="predicted"/>
<evidence type="ECO:0000313" key="3">
    <source>
        <dbReference type="Proteomes" id="UP000029228"/>
    </source>
</evidence>
<dbReference type="AlphaFoldDB" id="A0A090RTW2"/>
<dbReference type="GO" id="GO:0003677">
    <property type="term" value="F:DNA binding"/>
    <property type="evidence" value="ECO:0007669"/>
    <property type="project" value="InterPro"/>
</dbReference>
<reference evidence="2 3" key="1">
    <citation type="submission" date="2014-09" db="EMBL/GenBank/DDBJ databases">
        <title>Vibrio maritimus JCM 19235. (C45) whole genome shotgun sequence.</title>
        <authorList>
            <person name="Sawabe T."/>
            <person name="Meirelles P."/>
            <person name="Nakanishi M."/>
            <person name="Sayaka M."/>
            <person name="Hattori M."/>
            <person name="Ohkuma M."/>
        </authorList>
    </citation>
    <scope>NUCLEOTIDE SEQUENCE [LARGE SCALE GENOMIC DNA]</scope>
    <source>
        <strain evidence="3">JCM19235</strain>
    </source>
</reference>
<name>A0A090RTW2_9VIBR</name>
<gene>
    <name evidence="2" type="ORF">JCM19235_2283</name>
</gene>
<sequence length="61" mass="6599">MDAAAKLGYTPNAIARSLISNRSGLVAIALDSESNPMYDIQSRTLALEIQKTRWAGCALPY</sequence>